<dbReference type="InterPro" id="IPR006048">
    <property type="entry name" value="A-amylase/branching_C"/>
</dbReference>
<gene>
    <name evidence="2" type="primary">glgB_33</name>
    <name evidence="2" type="ORF">SDC9_195804</name>
</gene>
<organism evidence="2">
    <name type="scientific">bioreactor metagenome</name>
    <dbReference type="NCBI Taxonomy" id="1076179"/>
    <lineage>
        <taxon>unclassified sequences</taxon>
        <taxon>metagenomes</taxon>
        <taxon>ecological metagenomes</taxon>
    </lineage>
</organism>
<feature type="domain" description="Alpha-amylase/branching enzyme C-terminal all beta" evidence="1">
    <location>
        <begin position="60"/>
        <end position="148"/>
    </location>
</feature>
<dbReference type="EC" id="2.4.1.18" evidence="2"/>
<dbReference type="GO" id="GO:0005975">
    <property type="term" value="P:carbohydrate metabolic process"/>
    <property type="evidence" value="ECO:0007669"/>
    <property type="project" value="InterPro"/>
</dbReference>
<evidence type="ECO:0000313" key="2">
    <source>
        <dbReference type="EMBL" id="MPN48199.1"/>
    </source>
</evidence>
<sequence length="163" mass="19118">MEWRYYTELEWVGLQNEKHAGAQNLMRQLNQLYSRERCLYENETESDCIDILDVENPQCLVKFLRRGGRKKDFMVCLFNFDYAQLEGIRIGVPYEGVYEEVINTELREFGGVWNETQGRFESKKGETDGMPYYIEVISPSLSGLIIRPVALKGDRRRSTDIKN</sequence>
<dbReference type="SUPFAM" id="SSF51011">
    <property type="entry name" value="Glycosyl hydrolase domain"/>
    <property type="match status" value="1"/>
</dbReference>
<accession>A0A645ICL8</accession>
<reference evidence="2" key="1">
    <citation type="submission" date="2019-08" db="EMBL/GenBank/DDBJ databases">
        <authorList>
            <person name="Kucharzyk K."/>
            <person name="Murdoch R.W."/>
            <person name="Higgins S."/>
            <person name="Loffler F."/>
        </authorList>
    </citation>
    <scope>NUCLEOTIDE SEQUENCE</scope>
</reference>
<name>A0A645ICL8_9ZZZZ</name>
<keyword evidence="2" id="KW-0328">Glycosyltransferase</keyword>
<dbReference type="InterPro" id="IPR013780">
    <property type="entry name" value="Glyco_hydro_b"/>
</dbReference>
<protein>
    <submittedName>
        <fullName evidence="2">1,4-alpha-glucan branching enzyme GlgB</fullName>
        <ecNumber evidence="2">2.4.1.18</ecNumber>
    </submittedName>
</protein>
<dbReference type="Pfam" id="PF02806">
    <property type="entry name" value="Alpha-amylase_C"/>
    <property type="match status" value="1"/>
</dbReference>
<dbReference type="GO" id="GO:0043169">
    <property type="term" value="F:cation binding"/>
    <property type="evidence" value="ECO:0007669"/>
    <property type="project" value="InterPro"/>
</dbReference>
<proteinExistence type="predicted"/>
<dbReference type="GO" id="GO:0003844">
    <property type="term" value="F:1,4-alpha-glucan branching enzyme activity"/>
    <property type="evidence" value="ECO:0007669"/>
    <property type="project" value="UniProtKB-EC"/>
</dbReference>
<dbReference type="EMBL" id="VSSQ01110295">
    <property type="protein sequence ID" value="MPN48199.1"/>
    <property type="molecule type" value="Genomic_DNA"/>
</dbReference>
<comment type="caution">
    <text evidence="2">The sequence shown here is derived from an EMBL/GenBank/DDBJ whole genome shotgun (WGS) entry which is preliminary data.</text>
</comment>
<dbReference type="AlphaFoldDB" id="A0A645ICL8"/>
<dbReference type="Gene3D" id="2.60.40.1180">
    <property type="entry name" value="Golgi alpha-mannosidase II"/>
    <property type="match status" value="1"/>
</dbReference>
<evidence type="ECO:0000259" key="1">
    <source>
        <dbReference type="Pfam" id="PF02806"/>
    </source>
</evidence>
<keyword evidence="2" id="KW-0808">Transferase</keyword>